<feature type="transmembrane region" description="Helical" evidence="1">
    <location>
        <begin position="142"/>
        <end position="166"/>
    </location>
</feature>
<dbReference type="RefSeq" id="WP_002675232.1">
    <property type="nucleotide sequence ID" value="NZ_CM001795.1"/>
</dbReference>
<keyword evidence="1" id="KW-1133">Transmembrane helix</keyword>
<dbReference type="PATRIC" id="fig|999432.5.peg.621"/>
<organism evidence="2">
    <name type="scientific">Treponema denticola H-22</name>
    <dbReference type="NCBI Taxonomy" id="999432"/>
    <lineage>
        <taxon>Bacteria</taxon>
        <taxon>Pseudomonadati</taxon>
        <taxon>Spirochaetota</taxon>
        <taxon>Spirochaetia</taxon>
        <taxon>Spirochaetales</taxon>
        <taxon>Treponemataceae</taxon>
        <taxon>Treponema</taxon>
    </lineage>
</organism>
<dbReference type="HOGENOM" id="CLU_080365_2_0_12"/>
<keyword evidence="1" id="KW-0812">Transmembrane</keyword>
<accession>A0A0E2EJI0</accession>
<feature type="transmembrane region" description="Helical" evidence="1">
    <location>
        <begin position="81"/>
        <end position="110"/>
    </location>
</feature>
<dbReference type="Pfam" id="PF22564">
    <property type="entry name" value="HAAS"/>
    <property type="match status" value="1"/>
</dbReference>
<feature type="transmembrane region" description="Helical" evidence="1">
    <location>
        <begin position="117"/>
        <end position="136"/>
    </location>
</feature>
<sequence length="176" mass="19488">MKRREFIEELEDRLRHLPYKDRKEAIKFYEEYFDEAGSENEQTVIDELRSPAHIASKILSDYAIKEAEGARKSARGGLRALWFTILGIFAAPIAIPLAVILTVVIVLLCVGLCVASIALVFGGGILAVFAFGMLFVDFGTGILLIGAILIAIGFTRLLYIFVTAIIRKISQLVKKI</sequence>
<dbReference type="Proteomes" id="UP000011705">
    <property type="component" value="Chromosome"/>
</dbReference>
<dbReference type="EMBL" id="AGDV01000005">
    <property type="protein sequence ID" value="EMB35323.1"/>
    <property type="molecule type" value="Genomic_DNA"/>
</dbReference>
<evidence type="ECO:0008006" key="3">
    <source>
        <dbReference type="Google" id="ProtNLM"/>
    </source>
</evidence>
<dbReference type="AlphaFoldDB" id="A0A0E2EJI0"/>
<proteinExistence type="predicted"/>
<evidence type="ECO:0000313" key="2">
    <source>
        <dbReference type="EMBL" id="EMB35323.1"/>
    </source>
</evidence>
<name>A0A0E2EJI0_TREDN</name>
<evidence type="ECO:0000256" key="1">
    <source>
        <dbReference type="SAM" id="Phobius"/>
    </source>
</evidence>
<reference evidence="2" key="1">
    <citation type="submission" date="2012-01" db="EMBL/GenBank/DDBJ databases">
        <title>The Genome Sequence of Treponema denticola H-22.</title>
        <authorList>
            <consortium name="The Broad Institute Genome Sequencing Platform"/>
            <person name="Earl A."/>
            <person name="Ward D."/>
            <person name="Feldgarden M."/>
            <person name="Gevers D."/>
            <person name="Blanton J.M."/>
            <person name="Fenno C.J."/>
            <person name="Baranova O.V."/>
            <person name="Mathney J."/>
            <person name="Dewhirst F.E."/>
            <person name="Izard J."/>
            <person name="Young S.K."/>
            <person name="Zeng Q."/>
            <person name="Gargeya S."/>
            <person name="Fitzgerald M."/>
            <person name="Haas B."/>
            <person name="Abouelleil A."/>
            <person name="Alvarado L."/>
            <person name="Arachchi H.M."/>
            <person name="Berlin A."/>
            <person name="Chapman S.B."/>
            <person name="Gearin G."/>
            <person name="Goldberg J."/>
            <person name="Griggs A."/>
            <person name="Gujja S."/>
            <person name="Hansen M."/>
            <person name="Heiman D."/>
            <person name="Howarth C."/>
            <person name="Larimer J."/>
            <person name="Lui A."/>
            <person name="MacDonald P.J.P."/>
            <person name="McCowen C."/>
            <person name="Montmayeur A."/>
            <person name="Murphy C."/>
            <person name="Neiman D."/>
            <person name="Pearson M."/>
            <person name="Priest M."/>
            <person name="Roberts A."/>
            <person name="Saif S."/>
            <person name="Shea T."/>
            <person name="Sisk P."/>
            <person name="Stolte C."/>
            <person name="Sykes S."/>
            <person name="Wortman J."/>
            <person name="Nusbaum C."/>
            <person name="Birren B."/>
        </authorList>
    </citation>
    <scope>NUCLEOTIDE SEQUENCE [LARGE SCALE GENOMIC DNA]</scope>
    <source>
        <strain evidence="2">H-22</strain>
    </source>
</reference>
<protein>
    <recommendedName>
        <fullName evidence="3">DUF1700 domain-containing protein</fullName>
    </recommendedName>
</protein>
<keyword evidence="1" id="KW-0472">Membrane</keyword>
<comment type="caution">
    <text evidence="2">The sequence shown here is derived from an EMBL/GenBank/DDBJ whole genome shotgun (WGS) entry which is preliminary data.</text>
</comment>
<gene>
    <name evidence="2" type="ORF">HMPREF9726_00598</name>
</gene>